<dbReference type="Proteomes" id="UP000270866">
    <property type="component" value="Unassembled WGS sequence"/>
</dbReference>
<reference evidence="1 2" key="1">
    <citation type="journal article" date="2018" name="Sci. Rep.">
        <title>Characterisation of pathogen-specific regions and novel effector candidates in Fusarium oxysporum f. sp. cepae.</title>
        <authorList>
            <person name="Armitage A.D."/>
            <person name="Taylor A."/>
            <person name="Sobczyk M.K."/>
            <person name="Baxter L."/>
            <person name="Greenfield B.P."/>
            <person name="Bates H.J."/>
            <person name="Wilson F."/>
            <person name="Jackson A.C."/>
            <person name="Ott S."/>
            <person name="Harrison R.J."/>
            <person name="Clarkson J.P."/>
        </authorList>
    </citation>
    <scope>NUCLEOTIDE SEQUENCE [LARGE SCALE GENOMIC DNA]</scope>
    <source>
        <strain evidence="1 2">FoC_Fus2</strain>
    </source>
</reference>
<sequence>MKVAKDPFSGKLLLGKAMSKHICDAFTRYDITGVNFSNSNSYLPGDNGQFWADIPLGMLFFSQCTLDRTNPAGSCQFSALITERLFHKA</sequence>
<gene>
    <name evidence="1" type="ORF">BFJ65_g8306</name>
</gene>
<accession>A0A3L6NIH5</accession>
<dbReference type="AlphaFoldDB" id="A0A3L6NIH5"/>
<evidence type="ECO:0000313" key="1">
    <source>
        <dbReference type="EMBL" id="RKK17987.1"/>
    </source>
</evidence>
<evidence type="ECO:0000313" key="2">
    <source>
        <dbReference type="Proteomes" id="UP000270866"/>
    </source>
</evidence>
<dbReference type="EMBL" id="MRCU01000005">
    <property type="protein sequence ID" value="RKK17987.1"/>
    <property type="molecule type" value="Genomic_DNA"/>
</dbReference>
<comment type="caution">
    <text evidence="1">The sequence shown here is derived from an EMBL/GenBank/DDBJ whole genome shotgun (WGS) entry which is preliminary data.</text>
</comment>
<name>A0A3L6NIH5_FUSOX</name>
<protein>
    <submittedName>
        <fullName evidence="1">Uncharacterized protein</fullName>
    </submittedName>
</protein>
<organism evidence="1 2">
    <name type="scientific">Fusarium oxysporum f. sp. cepae</name>
    <dbReference type="NCBI Taxonomy" id="396571"/>
    <lineage>
        <taxon>Eukaryota</taxon>
        <taxon>Fungi</taxon>
        <taxon>Dikarya</taxon>
        <taxon>Ascomycota</taxon>
        <taxon>Pezizomycotina</taxon>
        <taxon>Sordariomycetes</taxon>
        <taxon>Hypocreomycetidae</taxon>
        <taxon>Hypocreales</taxon>
        <taxon>Nectriaceae</taxon>
        <taxon>Fusarium</taxon>
        <taxon>Fusarium oxysporum species complex</taxon>
    </lineage>
</organism>
<proteinExistence type="predicted"/>